<dbReference type="Proteomes" id="UP000315750">
    <property type="component" value="Chromosome"/>
</dbReference>
<organism evidence="2 3">
    <name type="scientific">Aeoliella mucimassa</name>
    <dbReference type="NCBI Taxonomy" id="2527972"/>
    <lineage>
        <taxon>Bacteria</taxon>
        <taxon>Pseudomonadati</taxon>
        <taxon>Planctomycetota</taxon>
        <taxon>Planctomycetia</taxon>
        <taxon>Pirellulales</taxon>
        <taxon>Lacipirellulaceae</taxon>
        <taxon>Aeoliella</taxon>
    </lineage>
</organism>
<name>A0A518AGQ1_9BACT</name>
<accession>A0A518AGQ1</accession>
<dbReference type="EMBL" id="CP036278">
    <property type="protein sequence ID" value="QDU53911.1"/>
    <property type="molecule type" value="Genomic_DNA"/>
</dbReference>
<feature type="transmembrane region" description="Helical" evidence="1">
    <location>
        <begin position="106"/>
        <end position="126"/>
    </location>
</feature>
<keyword evidence="1" id="KW-1133">Transmembrane helix</keyword>
<feature type="transmembrane region" description="Helical" evidence="1">
    <location>
        <begin position="217"/>
        <end position="237"/>
    </location>
</feature>
<feature type="transmembrane region" description="Helical" evidence="1">
    <location>
        <begin position="186"/>
        <end position="205"/>
    </location>
</feature>
<keyword evidence="1" id="KW-0812">Transmembrane</keyword>
<evidence type="ECO:0000313" key="3">
    <source>
        <dbReference type="Proteomes" id="UP000315750"/>
    </source>
</evidence>
<evidence type="ECO:0000256" key="1">
    <source>
        <dbReference type="SAM" id="Phobius"/>
    </source>
</evidence>
<feature type="transmembrane region" description="Helical" evidence="1">
    <location>
        <begin position="138"/>
        <end position="155"/>
    </location>
</feature>
<sequence length="248" mass="26623">MNAHRVGLKRPFIGSQHSITGFIALVLVVAGLLLGVTVHMGFMALMAAGAFGPGVLRQLGLLDDLDEFQKQAVAKSALRAYLVSGILLMAVVIADNWNRLSLGSEAIPASTVVVVMLVVYYASYCLSFWDTRKAVSRVLLAFGILWLAFVVLSHSGEPQALLGEGLLVPGPFILAAILCRYWPRTIGALLLGLSVWTIYFFHMIPSGAVDSQQVLQQSFTFVLIPLPLAVAGVALIADGNKQSNDDDN</sequence>
<proteinExistence type="predicted"/>
<dbReference type="RefSeq" id="WP_145244953.1">
    <property type="nucleotide sequence ID" value="NZ_CP036278.1"/>
</dbReference>
<dbReference type="AlphaFoldDB" id="A0A518AGQ1"/>
<feature type="transmembrane region" description="Helical" evidence="1">
    <location>
        <begin position="12"/>
        <end position="34"/>
    </location>
</feature>
<feature type="transmembrane region" description="Helical" evidence="1">
    <location>
        <begin position="161"/>
        <end position="179"/>
    </location>
</feature>
<keyword evidence="3" id="KW-1185">Reference proteome</keyword>
<feature type="transmembrane region" description="Helical" evidence="1">
    <location>
        <begin position="77"/>
        <end position="94"/>
    </location>
</feature>
<reference evidence="2 3" key="1">
    <citation type="submission" date="2019-02" db="EMBL/GenBank/DDBJ databases">
        <title>Deep-cultivation of Planctomycetes and their phenomic and genomic characterization uncovers novel biology.</title>
        <authorList>
            <person name="Wiegand S."/>
            <person name="Jogler M."/>
            <person name="Boedeker C."/>
            <person name="Pinto D."/>
            <person name="Vollmers J."/>
            <person name="Rivas-Marin E."/>
            <person name="Kohn T."/>
            <person name="Peeters S.H."/>
            <person name="Heuer A."/>
            <person name="Rast P."/>
            <person name="Oberbeckmann S."/>
            <person name="Bunk B."/>
            <person name="Jeske O."/>
            <person name="Meyerdierks A."/>
            <person name="Storesund J.E."/>
            <person name="Kallscheuer N."/>
            <person name="Luecker S."/>
            <person name="Lage O.M."/>
            <person name="Pohl T."/>
            <person name="Merkel B.J."/>
            <person name="Hornburger P."/>
            <person name="Mueller R.-W."/>
            <person name="Bruemmer F."/>
            <person name="Labrenz M."/>
            <person name="Spormann A.M."/>
            <person name="Op den Camp H."/>
            <person name="Overmann J."/>
            <person name="Amann R."/>
            <person name="Jetten M.S.M."/>
            <person name="Mascher T."/>
            <person name="Medema M.H."/>
            <person name="Devos D.P."/>
            <person name="Kaster A.-K."/>
            <person name="Ovreas L."/>
            <person name="Rohde M."/>
            <person name="Galperin M.Y."/>
            <person name="Jogler C."/>
        </authorList>
    </citation>
    <scope>NUCLEOTIDE SEQUENCE [LARGE SCALE GENOMIC DNA]</scope>
    <source>
        <strain evidence="2 3">Pan181</strain>
    </source>
</reference>
<evidence type="ECO:0000313" key="2">
    <source>
        <dbReference type="EMBL" id="QDU53911.1"/>
    </source>
</evidence>
<protein>
    <submittedName>
        <fullName evidence="2">Uncharacterized protein</fullName>
    </submittedName>
</protein>
<gene>
    <name evidence="2" type="ORF">Pan181_00890</name>
</gene>
<keyword evidence="1" id="KW-0472">Membrane</keyword>
<dbReference type="KEGG" id="amuc:Pan181_00890"/>